<dbReference type="InterPro" id="IPR050951">
    <property type="entry name" value="Retrovirus_Pol_polyprotein"/>
</dbReference>
<evidence type="ECO:0000313" key="3">
    <source>
        <dbReference type="EMBL" id="OAE26281.1"/>
    </source>
</evidence>
<dbReference type="SUPFAM" id="SSF53098">
    <property type="entry name" value="Ribonuclease H-like"/>
    <property type="match status" value="1"/>
</dbReference>
<dbReference type="AlphaFoldDB" id="A0A176W148"/>
<comment type="caution">
    <text evidence="3">The sequence shown here is derived from an EMBL/GenBank/DDBJ whole genome shotgun (WGS) entry which is preliminary data.</text>
</comment>
<dbReference type="FunFam" id="3.30.420.10:FF:000032">
    <property type="entry name" value="Retrovirus-related Pol polyprotein from transposon 297-like Protein"/>
    <property type="match status" value="1"/>
</dbReference>
<accession>A0A176W148</accession>
<feature type="domain" description="Integrase catalytic" evidence="2">
    <location>
        <begin position="190"/>
        <end position="351"/>
    </location>
</feature>
<dbReference type="GO" id="GO:0003676">
    <property type="term" value="F:nucleic acid binding"/>
    <property type="evidence" value="ECO:0007669"/>
    <property type="project" value="InterPro"/>
</dbReference>
<dbReference type="Gene3D" id="3.30.70.270">
    <property type="match status" value="1"/>
</dbReference>
<evidence type="ECO:0000259" key="2">
    <source>
        <dbReference type="PROSITE" id="PS50994"/>
    </source>
</evidence>
<name>A0A176W148_MARPO</name>
<organism evidence="3 4">
    <name type="scientific">Marchantia polymorpha subsp. ruderalis</name>
    <dbReference type="NCBI Taxonomy" id="1480154"/>
    <lineage>
        <taxon>Eukaryota</taxon>
        <taxon>Viridiplantae</taxon>
        <taxon>Streptophyta</taxon>
        <taxon>Embryophyta</taxon>
        <taxon>Marchantiophyta</taxon>
        <taxon>Marchantiopsida</taxon>
        <taxon>Marchantiidae</taxon>
        <taxon>Marchantiales</taxon>
        <taxon>Marchantiaceae</taxon>
        <taxon>Marchantia</taxon>
    </lineage>
</organism>
<dbReference type="InterPro" id="IPR036397">
    <property type="entry name" value="RNaseH_sf"/>
</dbReference>
<dbReference type="Proteomes" id="UP000077202">
    <property type="component" value="Unassembled WGS sequence"/>
</dbReference>
<protein>
    <recommendedName>
        <fullName evidence="2">Integrase catalytic domain-containing protein</fullName>
    </recommendedName>
</protein>
<dbReference type="EMBL" id="LVLJ01002197">
    <property type="protein sequence ID" value="OAE26281.1"/>
    <property type="molecule type" value="Genomic_DNA"/>
</dbReference>
<keyword evidence="4" id="KW-1185">Reference proteome</keyword>
<dbReference type="InterPro" id="IPR041577">
    <property type="entry name" value="RT_RNaseH_2"/>
</dbReference>
<dbReference type="InterPro" id="IPR043502">
    <property type="entry name" value="DNA/RNA_pol_sf"/>
</dbReference>
<dbReference type="InterPro" id="IPR012337">
    <property type="entry name" value="RNaseH-like_sf"/>
</dbReference>
<dbReference type="Gene3D" id="3.30.420.10">
    <property type="entry name" value="Ribonuclease H-like superfamily/Ribonuclease H"/>
    <property type="match status" value="1"/>
</dbReference>
<dbReference type="GO" id="GO:0015074">
    <property type="term" value="P:DNA integration"/>
    <property type="evidence" value="ECO:0007669"/>
    <property type="project" value="InterPro"/>
</dbReference>
<proteinExistence type="predicted"/>
<dbReference type="InterPro" id="IPR001584">
    <property type="entry name" value="Integrase_cat-core"/>
</dbReference>
<dbReference type="GO" id="GO:0003824">
    <property type="term" value="F:catalytic activity"/>
    <property type="evidence" value="ECO:0007669"/>
    <property type="project" value="UniProtKB-KW"/>
</dbReference>
<dbReference type="PANTHER" id="PTHR37984">
    <property type="entry name" value="PROTEIN CBG26694"/>
    <property type="match status" value="1"/>
</dbReference>
<dbReference type="Pfam" id="PF17921">
    <property type="entry name" value="Integrase_H2C2"/>
    <property type="match status" value="1"/>
</dbReference>
<keyword evidence="1" id="KW-0511">Multifunctional enzyme</keyword>
<dbReference type="PROSITE" id="PS50994">
    <property type="entry name" value="INTEGRASE"/>
    <property type="match status" value="1"/>
</dbReference>
<evidence type="ECO:0000256" key="1">
    <source>
        <dbReference type="ARBA" id="ARBA00023268"/>
    </source>
</evidence>
<sequence length="481" mass="55586">MTSGILLGHRFSSSGIAVDTEKVKVILELEPPTNLRELRAFLGHVGYYEDSYTSDLTKLPKKDEPCEWGEKQQLAFEALKSKLTTAPILSSPDWDRPFHVYVDTSAFAIVVVLSQKDDNKKDYPIYFASRQLSLAERKYATRNTVTKIVNAGYWWPTMFKDVLDYIRKCDSCQRTGRPTPTTRWPLTPIMPLAPFKKWGIDFVGPIQPVTRNTRRRYILVATDYATKMVEAKATQRDDAATVATFLFESIITRYGCPLELVSDRGTNFLKKVIEDLTQHLQIKHRKTTLYNPKANGLTEKSNGLLCKILLKVTVNHAHDWDTKLAAALWAYRTAEKITTRQTPYFLVYGQHPILPIEFEVPTQRTLDLRRIGAEESQLYRLQEIMILEEIRREAEESTKQIQLRRKERYDRKIKPVLLLKGDLALLYDSRHARFPGKLHLRWMGPYRVIEVFPNGSIQLVDLTGELLGTRVNGWRLKKYHV</sequence>
<dbReference type="PANTHER" id="PTHR37984:SF5">
    <property type="entry name" value="PROTEIN NYNRIN-LIKE"/>
    <property type="match status" value="1"/>
</dbReference>
<evidence type="ECO:0000313" key="4">
    <source>
        <dbReference type="Proteomes" id="UP000077202"/>
    </source>
</evidence>
<dbReference type="Gene3D" id="1.10.340.70">
    <property type="match status" value="1"/>
</dbReference>
<dbReference type="Pfam" id="PF00665">
    <property type="entry name" value="rve"/>
    <property type="match status" value="1"/>
</dbReference>
<dbReference type="Pfam" id="PF17919">
    <property type="entry name" value="RT_RNaseH_2"/>
    <property type="match status" value="1"/>
</dbReference>
<gene>
    <name evidence="3" type="ORF">AXG93_626s1160</name>
</gene>
<reference evidence="3" key="1">
    <citation type="submission" date="2016-03" db="EMBL/GenBank/DDBJ databases">
        <title>Mechanisms controlling the formation of the plant cell surface in tip-growing cells are functionally conserved among land plants.</title>
        <authorList>
            <person name="Honkanen S."/>
            <person name="Jones V.A."/>
            <person name="Morieri G."/>
            <person name="Champion C."/>
            <person name="Hetherington A.J."/>
            <person name="Kelly S."/>
            <person name="Saint-Marcoux D."/>
            <person name="Proust H."/>
            <person name="Prescott H."/>
            <person name="Dolan L."/>
        </authorList>
    </citation>
    <scope>NUCLEOTIDE SEQUENCE [LARGE SCALE GENOMIC DNA]</scope>
    <source>
        <tissue evidence="3">Whole gametophyte</tissue>
    </source>
</reference>
<dbReference type="InterPro" id="IPR043128">
    <property type="entry name" value="Rev_trsase/Diguanyl_cyclase"/>
</dbReference>
<dbReference type="InterPro" id="IPR041588">
    <property type="entry name" value="Integrase_H2C2"/>
</dbReference>
<dbReference type="SUPFAM" id="SSF56672">
    <property type="entry name" value="DNA/RNA polymerases"/>
    <property type="match status" value="1"/>
</dbReference>